<keyword evidence="3" id="KW-1185">Reference proteome</keyword>
<feature type="domain" description="Core" evidence="1">
    <location>
        <begin position="1"/>
        <end position="114"/>
    </location>
</feature>
<dbReference type="RefSeq" id="WP_027106819.1">
    <property type="nucleotide sequence ID" value="NZ_JQBZ01000025.1"/>
</dbReference>
<protein>
    <recommendedName>
        <fullName evidence="1">Core domain-containing protein</fullName>
    </recommendedName>
</protein>
<proteinExistence type="predicted"/>
<dbReference type="OrthoDB" id="2361502at2"/>
<evidence type="ECO:0000313" key="3">
    <source>
        <dbReference type="Proteomes" id="UP000051500"/>
    </source>
</evidence>
<evidence type="ECO:0000313" key="2">
    <source>
        <dbReference type="EMBL" id="KRN88400.1"/>
    </source>
</evidence>
<name>A0A0R2KG58_9LACO</name>
<dbReference type="Pfam" id="PF01521">
    <property type="entry name" value="Fe-S_biosyn"/>
    <property type="match status" value="1"/>
</dbReference>
<evidence type="ECO:0000259" key="1">
    <source>
        <dbReference type="Pfam" id="PF01521"/>
    </source>
</evidence>
<dbReference type="Gene3D" id="2.60.300.12">
    <property type="entry name" value="HesB-like domain"/>
    <property type="match status" value="1"/>
</dbReference>
<dbReference type="EMBL" id="JQBZ01000025">
    <property type="protein sequence ID" value="KRN88400.1"/>
    <property type="molecule type" value="Genomic_DNA"/>
</dbReference>
<dbReference type="InterPro" id="IPR000361">
    <property type="entry name" value="ATAP_core_dom"/>
</dbReference>
<dbReference type="Proteomes" id="UP000051500">
    <property type="component" value="Unassembled WGS sequence"/>
</dbReference>
<dbReference type="SUPFAM" id="SSF89360">
    <property type="entry name" value="HesB-like domain"/>
    <property type="match status" value="1"/>
</dbReference>
<reference evidence="2 3" key="1">
    <citation type="journal article" date="2015" name="Genome Announc.">
        <title>Expanding the biotechnology potential of lactobacilli through comparative genomics of 213 strains and associated genera.</title>
        <authorList>
            <person name="Sun Z."/>
            <person name="Harris H.M."/>
            <person name="McCann A."/>
            <person name="Guo C."/>
            <person name="Argimon S."/>
            <person name="Zhang W."/>
            <person name="Yang X."/>
            <person name="Jeffery I.B."/>
            <person name="Cooney J.C."/>
            <person name="Kagawa T.F."/>
            <person name="Liu W."/>
            <person name="Song Y."/>
            <person name="Salvetti E."/>
            <person name="Wrobel A."/>
            <person name="Rasinkangas P."/>
            <person name="Parkhill J."/>
            <person name="Rea M.C."/>
            <person name="O'Sullivan O."/>
            <person name="Ritari J."/>
            <person name="Douillard F.P."/>
            <person name="Paul Ross R."/>
            <person name="Yang R."/>
            <person name="Briner A.E."/>
            <person name="Felis G.E."/>
            <person name="de Vos W.M."/>
            <person name="Barrangou R."/>
            <person name="Klaenhammer T.R."/>
            <person name="Caufield P.W."/>
            <person name="Cui Y."/>
            <person name="Zhang H."/>
            <person name="O'Toole P.W."/>
        </authorList>
    </citation>
    <scope>NUCLEOTIDE SEQUENCE [LARGE SCALE GENOMIC DNA]</scope>
    <source>
        <strain evidence="2 3">DSM 22408</strain>
    </source>
</reference>
<comment type="caution">
    <text evidence="2">The sequence shown here is derived from an EMBL/GenBank/DDBJ whole genome shotgun (WGS) entry which is preliminary data.</text>
</comment>
<dbReference type="AlphaFoldDB" id="A0A0R2KG58"/>
<dbReference type="InterPro" id="IPR035903">
    <property type="entry name" value="HesB-like_dom_sf"/>
</dbReference>
<dbReference type="PATRIC" id="fig|1122146.4.peg.376"/>
<accession>A0A0R2KG58</accession>
<gene>
    <name evidence="2" type="ORF">IV53_GL000364</name>
</gene>
<sequence>MQITITPAAQAKLEEKYQPSENMFILDLDDGVSSLSEQGNCALIQKFKIYRIKIAELPCEFNQEIPSNFSHIYSHPDAEMFFDTTMKIDLNPQNQTLILSGAHSGILSDPLELIDLTD</sequence>
<dbReference type="STRING" id="1122146.IV53_GL000364"/>
<organism evidence="2 3">
    <name type="scientific">Ligilactobacillus ceti DSM 22408</name>
    <dbReference type="NCBI Taxonomy" id="1122146"/>
    <lineage>
        <taxon>Bacteria</taxon>
        <taxon>Bacillati</taxon>
        <taxon>Bacillota</taxon>
        <taxon>Bacilli</taxon>
        <taxon>Lactobacillales</taxon>
        <taxon>Lactobacillaceae</taxon>
        <taxon>Ligilactobacillus</taxon>
    </lineage>
</organism>